<dbReference type="GeneID" id="20318833"/>
<reference evidence="2 3" key="1">
    <citation type="submission" date="2013-11" db="EMBL/GenBank/DDBJ databases">
        <title>Opisthorchis viverrini - life in the bile duct.</title>
        <authorList>
            <person name="Young N.D."/>
            <person name="Nagarajan N."/>
            <person name="Lin S.J."/>
            <person name="Korhonen P.K."/>
            <person name="Jex A.R."/>
            <person name="Hall R.S."/>
            <person name="Safavi-Hemami H."/>
            <person name="Kaewkong W."/>
            <person name="Bertrand D."/>
            <person name="Gao S."/>
            <person name="Seet Q."/>
            <person name="Wongkham S."/>
            <person name="Teh B.T."/>
            <person name="Wongkham C."/>
            <person name="Intapan P.M."/>
            <person name="Maleewong W."/>
            <person name="Yang X."/>
            <person name="Hu M."/>
            <person name="Wang Z."/>
            <person name="Hofmann A."/>
            <person name="Sternberg P.W."/>
            <person name="Tan P."/>
            <person name="Wang J."/>
            <person name="Gasser R.B."/>
        </authorList>
    </citation>
    <scope>NUCLEOTIDE SEQUENCE [LARGE SCALE GENOMIC DNA]</scope>
</reference>
<dbReference type="CTD" id="20318833"/>
<dbReference type="RefSeq" id="XP_009167706.1">
    <property type="nucleotide sequence ID" value="XM_009169442.1"/>
</dbReference>
<organism evidence="2 3">
    <name type="scientific">Opisthorchis viverrini</name>
    <name type="common">Southeast Asian liver fluke</name>
    <dbReference type="NCBI Taxonomy" id="6198"/>
    <lineage>
        <taxon>Eukaryota</taxon>
        <taxon>Metazoa</taxon>
        <taxon>Spiralia</taxon>
        <taxon>Lophotrochozoa</taxon>
        <taxon>Platyhelminthes</taxon>
        <taxon>Trematoda</taxon>
        <taxon>Digenea</taxon>
        <taxon>Opisthorchiida</taxon>
        <taxon>Opisthorchiata</taxon>
        <taxon>Opisthorchiidae</taxon>
        <taxon>Opisthorchis</taxon>
    </lineage>
</organism>
<dbReference type="EMBL" id="KL596697">
    <property type="protein sequence ID" value="KER28512.1"/>
    <property type="molecule type" value="Genomic_DNA"/>
</dbReference>
<name>A0A074ZRQ6_OPIVI</name>
<dbReference type="STRING" id="6198.A0A074ZRQ6"/>
<evidence type="ECO:0000313" key="2">
    <source>
        <dbReference type="EMBL" id="KER28512.1"/>
    </source>
</evidence>
<dbReference type="KEGG" id="ovi:T265_04651"/>
<evidence type="ECO:0000313" key="3">
    <source>
        <dbReference type="Proteomes" id="UP000054324"/>
    </source>
</evidence>
<feature type="region of interest" description="Disordered" evidence="1">
    <location>
        <begin position="125"/>
        <end position="147"/>
    </location>
</feature>
<dbReference type="Proteomes" id="UP000054324">
    <property type="component" value="Unassembled WGS sequence"/>
</dbReference>
<proteinExistence type="predicted"/>
<sequence>MYAMPDRTAATLMEKIQACITSGSIVISDIGGGVMPDSVGKKSVFEGELGWSGLGTVILFIHCWSENLAKIKFCSEELSISHTTAADWKKFLREACAWRLLKTPTAIGGPGLHVEIDRTLISRRKTTQGASFPSSGFVEGSAGKPKR</sequence>
<accession>A0A074ZRQ6</accession>
<evidence type="ECO:0000256" key="1">
    <source>
        <dbReference type="SAM" id="MobiDB-lite"/>
    </source>
</evidence>
<dbReference type="AlphaFoldDB" id="A0A074ZRQ6"/>
<protein>
    <submittedName>
        <fullName evidence="2">Uncharacterized protein</fullName>
    </submittedName>
</protein>
<gene>
    <name evidence="2" type="ORF">T265_04651</name>
</gene>
<dbReference type="OrthoDB" id="6412411at2759"/>
<keyword evidence="3" id="KW-1185">Reference proteome</keyword>